<dbReference type="GO" id="GO:0004818">
    <property type="term" value="F:glutamate-tRNA ligase activity"/>
    <property type="evidence" value="ECO:0007669"/>
    <property type="project" value="UniProtKB-EC"/>
</dbReference>
<evidence type="ECO:0000256" key="12">
    <source>
        <dbReference type="ARBA" id="ARBA00070830"/>
    </source>
</evidence>
<dbReference type="InterPro" id="IPR049437">
    <property type="entry name" value="tRNA-synt_1c_C2"/>
</dbReference>
<keyword evidence="5 13" id="KW-0436">Ligase</keyword>
<dbReference type="PANTHER" id="PTHR43097">
    <property type="entry name" value="GLUTAMINE-TRNA LIGASE"/>
    <property type="match status" value="1"/>
</dbReference>
<dbReference type="Gene3D" id="3.40.50.620">
    <property type="entry name" value="HUPs"/>
    <property type="match status" value="1"/>
</dbReference>
<feature type="domain" description="Glutamyl/glutaminyl-tRNA synthetase class Ib anti-codon binding" evidence="15">
    <location>
        <begin position="462"/>
        <end position="550"/>
    </location>
</feature>
<dbReference type="FunFam" id="1.10.1160.10:FF:000001">
    <property type="entry name" value="Glutamine--tRNA ligase"/>
    <property type="match status" value="1"/>
</dbReference>
<evidence type="ECO:0000259" key="15">
    <source>
        <dbReference type="Pfam" id="PF03950"/>
    </source>
</evidence>
<evidence type="ECO:0000256" key="2">
    <source>
        <dbReference type="ARBA" id="ARBA00008927"/>
    </source>
</evidence>
<reference evidence="17 18" key="1">
    <citation type="submission" date="2017-12" db="EMBL/GenBank/DDBJ databases">
        <authorList>
            <person name="Pombert J.-F."/>
            <person name="Haag K.L."/>
            <person name="Ebert D."/>
        </authorList>
    </citation>
    <scope>NUCLEOTIDE SEQUENCE [LARGE SCALE GENOMIC DNA]</scope>
    <source>
        <strain evidence="17">IL-BN-2</strain>
    </source>
</reference>
<evidence type="ECO:0000256" key="8">
    <source>
        <dbReference type="ARBA" id="ARBA00022917"/>
    </source>
</evidence>
<proteinExistence type="inferred from homology"/>
<dbReference type="Pfam" id="PF00749">
    <property type="entry name" value="tRNA-synt_1c"/>
    <property type="match status" value="1"/>
</dbReference>
<comment type="catalytic activity">
    <reaction evidence="11">
        <text>tRNA(Glu) + L-glutamate + ATP = L-glutamyl-tRNA(Glu) + AMP + diphosphate</text>
        <dbReference type="Rhea" id="RHEA:23540"/>
        <dbReference type="Rhea" id="RHEA-COMP:9663"/>
        <dbReference type="Rhea" id="RHEA-COMP:9680"/>
        <dbReference type="ChEBI" id="CHEBI:29985"/>
        <dbReference type="ChEBI" id="CHEBI:30616"/>
        <dbReference type="ChEBI" id="CHEBI:33019"/>
        <dbReference type="ChEBI" id="CHEBI:78442"/>
        <dbReference type="ChEBI" id="CHEBI:78520"/>
        <dbReference type="ChEBI" id="CHEBI:456215"/>
        <dbReference type="EC" id="6.1.1.17"/>
    </reaction>
</comment>
<keyword evidence="9 13" id="KW-0030">Aminoacyl-tRNA synthetase</keyword>
<dbReference type="NCBIfam" id="TIGR00463">
    <property type="entry name" value="gltX_arch"/>
    <property type="match status" value="1"/>
</dbReference>
<dbReference type="InterPro" id="IPR020059">
    <property type="entry name" value="Glu/Gln-tRNA-synth_Ib_codon-bd"/>
</dbReference>
<dbReference type="AlphaFoldDB" id="A0A4Q9L8J6"/>
<keyword evidence="6 13" id="KW-0547">Nucleotide-binding</keyword>
<dbReference type="InterPro" id="IPR020058">
    <property type="entry name" value="Glu/Gln-tRNA-synth_Ib_cat-dom"/>
</dbReference>
<evidence type="ECO:0000256" key="4">
    <source>
        <dbReference type="ARBA" id="ARBA00022490"/>
    </source>
</evidence>
<dbReference type="Gene3D" id="2.40.240.10">
    <property type="entry name" value="Ribosomal Protein L25, Chain P"/>
    <property type="match status" value="1"/>
</dbReference>
<evidence type="ECO:0000256" key="7">
    <source>
        <dbReference type="ARBA" id="ARBA00022840"/>
    </source>
</evidence>
<dbReference type="SUPFAM" id="SSF50715">
    <property type="entry name" value="Ribosomal protein L25-like"/>
    <property type="match status" value="1"/>
</dbReference>
<dbReference type="InterPro" id="IPR050132">
    <property type="entry name" value="Gln/Glu-tRNA_Ligase"/>
</dbReference>
<dbReference type="Pfam" id="PF20974">
    <property type="entry name" value="tRNA-synt_1c_C2"/>
    <property type="match status" value="1"/>
</dbReference>
<feature type="domain" description="Glutamyl/glutaminyl-tRNA synthetase class Ib catalytic" evidence="14">
    <location>
        <begin position="156"/>
        <end position="459"/>
    </location>
</feature>
<dbReference type="GO" id="GO:0006424">
    <property type="term" value="P:glutamyl-tRNA aminoacylation"/>
    <property type="evidence" value="ECO:0007669"/>
    <property type="project" value="InterPro"/>
</dbReference>
<dbReference type="InterPro" id="IPR004526">
    <property type="entry name" value="Glu-tRNA-synth_arc/euk"/>
</dbReference>
<comment type="subcellular location">
    <subcellularLocation>
        <location evidence="1">Cytoplasm</location>
    </subcellularLocation>
</comment>
<dbReference type="InterPro" id="IPR000924">
    <property type="entry name" value="Glu/Gln-tRNA-synth"/>
</dbReference>
<keyword evidence="7 13" id="KW-0067">ATP-binding</keyword>
<evidence type="ECO:0000256" key="9">
    <source>
        <dbReference type="ARBA" id="ARBA00023146"/>
    </source>
</evidence>
<dbReference type="GO" id="GO:0005524">
    <property type="term" value="F:ATP binding"/>
    <property type="evidence" value="ECO:0007669"/>
    <property type="project" value="UniProtKB-KW"/>
</dbReference>
<evidence type="ECO:0000256" key="1">
    <source>
        <dbReference type="ARBA" id="ARBA00004496"/>
    </source>
</evidence>
<evidence type="ECO:0000313" key="17">
    <source>
        <dbReference type="EMBL" id="TBU04017.1"/>
    </source>
</evidence>
<dbReference type="GO" id="GO:0005829">
    <property type="term" value="C:cytosol"/>
    <property type="evidence" value="ECO:0007669"/>
    <property type="project" value="TreeGrafter"/>
</dbReference>
<dbReference type="GO" id="GO:0017102">
    <property type="term" value="C:methionyl glutamyl tRNA synthetase complex"/>
    <property type="evidence" value="ECO:0007669"/>
    <property type="project" value="TreeGrafter"/>
</dbReference>
<evidence type="ECO:0000259" key="16">
    <source>
        <dbReference type="Pfam" id="PF20974"/>
    </source>
</evidence>
<dbReference type="EC" id="6.1.1.17" evidence="3"/>
<dbReference type="InterPro" id="IPR011035">
    <property type="entry name" value="Ribosomal_bL25/Gln-tRNA_synth"/>
</dbReference>
<feature type="domain" description="tRNA synthetases class I (E and Q) anti-codon binding" evidence="16">
    <location>
        <begin position="563"/>
        <end position="632"/>
    </location>
</feature>
<protein>
    <recommendedName>
        <fullName evidence="12">Probable glutamate--tRNA ligase, cytoplasmic</fullName>
        <ecNumber evidence="3">6.1.1.17</ecNumber>
    </recommendedName>
    <alternativeName>
        <fullName evidence="10">Glutamyl-tRNA synthetase</fullName>
    </alternativeName>
</protein>
<dbReference type="PANTHER" id="PTHR43097:SF5">
    <property type="entry name" value="GLUTAMATE--TRNA LIGASE"/>
    <property type="match status" value="1"/>
</dbReference>
<dbReference type="InterPro" id="IPR014729">
    <property type="entry name" value="Rossmann-like_a/b/a_fold"/>
</dbReference>
<evidence type="ECO:0000256" key="11">
    <source>
        <dbReference type="ARBA" id="ARBA00048351"/>
    </source>
</evidence>
<comment type="caution">
    <text evidence="17">The sequence shown here is derived from an EMBL/GenBank/DDBJ whole genome shotgun (WGS) entry which is preliminary data.</text>
</comment>
<evidence type="ECO:0000256" key="6">
    <source>
        <dbReference type="ARBA" id="ARBA00022741"/>
    </source>
</evidence>
<evidence type="ECO:0000256" key="5">
    <source>
        <dbReference type="ARBA" id="ARBA00022598"/>
    </source>
</evidence>
<accession>A0A4Q9L8J6</accession>
<dbReference type="InterPro" id="IPR001412">
    <property type="entry name" value="aa-tRNA-synth_I_CS"/>
</dbReference>
<dbReference type="Pfam" id="PF03950">
    <property type="entry name" value="tRNA-synt_1c_C"/>
    <property type="match status" value="1"/>
</dbReference>
<evidence type="ECO:0000313" key="18">
    <source>
        <dbReference type="Proteomes" id="UP000293045"/>
    </source>
</evidence>
<dbReference type="Proteomes" id="UP000293045">
    <property type="component" value="Unassembled WGS sequence"/>
</dbReference>
<dbReference type="PROSITE" id="PS00178">
    <property type="entry name" value="AA_TRNA_LIGASE_I"/>
    <property type="match status" value="1"/>
</dbReference>
<dbReference type="SUPFAM" id="SSF52374">
    <property type="entry name" value="Nucleotidylyl transferase"/>
    <property type="match status" value="1"/>
</dbReference>
<dbReference type="HAMAP" id="MF_02076">
    <property type="entry name" value="Glu_tRNA_synth_type2"/>
    <property type="match status" value="1"/>
</dbReference>
<gene>
    <name evidence="17" type="ORF">CWI39_0868p0010</name>
</gene>
<dbReference type="PRINTS" id="PR00987">
    <property type="entry name" value="TRNASYNTHGLU"/>
</dbReference>
<dbReference type="VEuPathDB" id="MicrosporidiaDB:CWI36_0367p0020"/>
<keyword evidence="4" id="KW-0963">Cytoplasm</keyword>
<evidence type="ECO:0000256" key="13">
    <source>
        <dbReference type="RuleBase" id="RU363037"/>
    </source>
</evidence>
<name>A0A4Q9L8J6_9MICR</name>
<evidence type="ECO:0000259" key="14">
    <source>
        <dbReference type="Pfam" id="PF00749"/>
    </source>
</evidence>
<dbReference type="InterPro" id="IPR020056">
    <property type="entry name" value="Rbsml_bL25/Gln-tRNA_synth_N"/>
</dbReference>
<keyword evidence="8 13" id="KW-0648">Protein biosynthesis</keyword>
<dbReference type="VEuPathDB" id="MicrosporidiaDB:CWI39_0868p0010"/>
<dbReference type="FunFam" id="3.40.50.620:FF:000037">
    <property type="entry name" value="Glutamine--tRNA ligase cytoplasmic"/>
    <property type="match status" value="1"/>
</dbReference>
<dbReference type="EMBL" id="PIXR01000868">
    <property type="protein sequence ID" value="TBU04017.1"/>
    <property type="molecule type" value="Genomic_DNA"/>
</dbReference>
<evidence type="ECO:0000256" key="10">
    <source>
        <dbReference type="ARBA" id="ARBA00030865"/>
    </source>
</evidence>
<organism evidence="17 18">
    <name type="scientific">Hamiltosporidium magnivora</name>
    <dbReference type="NCBI Taxonomy" id="148818"/>
    <lineage>
        <taxon>Eukaryota</taxon>
        <taxon>Fungi</taxon>
        <taxon>Fungi incertae sedis</taxon>
        <taxon>Microsporidia</taxon>
        <taxon>Dubosqiidae</taxon>
        <taxon>Hamiltosporidium</taxon>
    </lineage>
</organism>
<evidence type="ECO:0000256" key="3">
    <source>
        <dbReference type="ARBA" id="ARBA00012835"/>
    </source>
</evidence>
<comment type="similarity">
    <text evidence="2">Belongs to the class-I aminoacyl-tRNA synthetase family. Glutamate--tRNA ligase type 2 subfamily.</text>
</comment>
<sequence>MITIINPTLQKNFVTYLITKKYTKNDIECSLNTKEIPLSYIKDIFTDSPTTIFLFSYSFPTKYDDMENFISMSVNFDFKSDEHKDLLFALLHTTPLFTNSIQTRFSLPEYEKTVSLYEKLKVENKEFIEKYSKLKSETFKNKKDQGNLDWEIKGSKVITRFPPEPSGYLHIGHVKAALLNYHFSHINNGTLRVRFDDTNPSKEKQEFEDVILEDLHRLGIKNYILSHSSDYFDQILEFAFLLINKNLAYCDDTDLETMRKQRDEGVKSRNRDMGVNTCTEIFKGIINGKNTEYCLRAKIDYLNLNKALRDPVIYRYSNVLHHRTGSKYNVYPTYDFTCPIVDSLEEVTHTLRTNEYKDRNSQYKWFLENLDLENKPEIFDFSRLNFENTVLSKRKLKFYVENGYVTGWDDPRMPTIRGILRLGLQVDVLKEYILMQGASQKTSTISWDKIWALNKKKIENIAPRFSCVEEKDFVICEIENTKNTTISVPRHRKNNFLGEKKVLFSSQIILSQFDATNLNELEEFTLMNIGNAIVTKKIQEKNLVKKLSLKLNPTGDYKQTKHKINWISKVGSVTVKSIEYGNLISNMESQDLHTAFNHNSYKETYLLCENSITEVKKGDIFQFERFGFYYCDDNFIFHLVPFTKQKRNE</sequence>
<dbReference type="FunFam" id="3.90.800.10:FF:000001">
    <property type="entry name" value="Glutamine--tRNA ligase"/>
    <property type="match status" value="1"/>
</dbReference>